<dbReference type="Gene3D" id="2.30.40.10">
    <property type="entry name" value="Urease, subunit C, domain 1"/>
    <property type="match status" value="2"/>
</dbReference>
<dbReference type="InterPro" id="IPR011659">
    <property type="entry name" value="WD40"/>
</dbReference>
<keyword evidence="6" id="KW-1185">Reference proteome</keyword>
<dbReference type="Gene3D" id="2.120.10.30">
    <property type="entry name" value="TolB, C-terminal domain"/>
    <property type="match status" value="2"/>
</dbReference>
<dbReference type="InterPro" id="IPR032466">
    <property type="entry name" value="Metal_Hydrolase"/>
</dbReference>
<evidence type="ECO:0000256" key="3">
    <source>
        <dbReference type="SAM" id="SignalP"/>
    </source>
</evidence>
<dbReference type="SUPFAM" id="SSF82171">
    <property type="entry name" value="DPP6 N-terminal domain-like"/>
    <property type="match status" value="1"/>
</dbReference>
<feature type="region of interest" description="Disordered" evidence="2">
    <location>
        <begin position="548"/>
        <end position="584"/>
    </location>
</feature>
<dbReference type="InterPro" id="IPR011059">
    <property type="entry name" value="Metal-dep_hydrolase_composite"/>
</dbReference>
<organism evidence="5 6">
    <name type="scientific">Gemmatimonas groenlandica</name>
    <dbReference type="NCBI Taxonomy" id="2732249"/>
    <lineage>
        <taxon>Bacteria</taxon>
        <taxon>Pseudomonadati</taxon>
        <taxon>Gemmatimonadota</taxon>
        <taxon>Gemmatimonadia</taxon>
        <taxon>Gemmatimonadales</taxon>
        <taxon>Gemmatimonadaceae</taxon>
        <taxon>Gemmatimonas</taxon>
    </lineage>
</organism>
<dbReference type="InterPro" id="IPR006680">
    <property type="entry name" value="Amidohydro-rel"/>
</dbReference>
<evidence type="ECO:0000256" key="2">
    <source>
        <dbReference type="SAM" id="MobiDB-lite"/>
    </source>
</evidence>
<dbReference type="KEGG" id="ggr:HKW67_09725"/>
<dbReference type="SUPFAM" id="SSF51556">
    <property type="entry name" value="Metallo-dependent hydrolases"/>
    <property type="match status" value="1"/>
</dbReference>
<gene>
    <name evidence="5" type="ORF">HKW67_09725</name>
</gene>
<dbReference type="SUPFAM" id="SSF51338">
    <property type="entry name" value="Composite domain of metallo-dependent hydrolases"/>
    <property type="match status" value="1"/>
</dbReference>
<evidence type="ECO:0000313" key="5">
    <source>
        <dbReference type="EMBL" id="QJR35771.1"/>
    </source>
</evidence>
<dbReference type="InterPro" id="IPR011042">
    <property type="entry name" value="6-blade_b-propeller_TolB-like"/>
</dbReference>
<dbReference type="Proteomes" id="UP000500938">
    <property type="component" value="Chromosome"/>
</dbReference>
<dbReference type="SUPFAM" id="SSF69304">
    <property type="entry name" value="Tricorn protease N-terminal domain"/>
    <property type="match status" value="1"/>
</dbReference>
<dbReference type="PANTHER" id="PTHR36842:SF1">
    <property type="entry name" value="PROTEIN TOLB"/>
    <property type="match status" value="1"/>
</dbReference>
<evidence type="ECO:0000313" key="6">
    <source>
        <dbReference type="Proteomes" id="UP000500938"/>
    </source>
</evidence>
<dbReference type="Pfam" id="PF01979">
    <property type="entry name" value="Amidohydro_1"/>
    <property type="match status" value="1"/>
</dbReference>
<evidence type="ECO:0000256" key="1">
    <source>
        <dbReference type="ARBA" id="ARBA00009820"/>
    </source>
</evidence>
<dbReference type="RefSeq" id="WP_171225201.1">
    <property type="nucleotide sequence ID" value="NZ_CP053085.1"/>
</dbReference>
<evidence type="ECO:0000259" key="4">
    <source>
        <dbReference type="Pfam" id="PF01979"/>
    </source>
</evidence>
<dbReference type="AlphaFoldDB" id="A0A6M4IUD2"/>
<dbReference type="PANTHER" id="PTHR36842">
    <property type="entry name" value="PROTEIN TOLB HOMOLOG"/>
    <property type="match status" value="1"/>
</dbReference>
<sequence>MLTRRLSPPVVACCLSAVTLLAGRPLVAQTPASETTARAPWDVTAPRGTTRDVDFSTSEGTWMSADLSPDASWIVFDLLGHVYRMPSTGGAATVLTQNSGVALNFQPRISPDGKTIAFISDRRGQYNLWVMNADGSNPRPVFTDLNATAFEPAWTPDGRFIVVRKGGRGGGEGAAPAGGLWMYHKDGGTGVPLVAAGAAGVNGAPAWPSVSADGKYLFYQVSMPVVPREPLGGSMQLRRFTFADGEILDITNGESGDAAASRFSSGGGAAPEISPDGRYLAFARHIPDGTLEFKGHLFGPRTALWLRDLKTGAERLLMDPIDPMVASGSKTLGVLPRYKWAADGKSIVLAQGGKLRRVDVATRVVSTIPFTATVHRTLSQMARKEFRITDDAVQAKFFRWPSSSPDGRVIAFQALGRIHLQNGATGAPRRVTPATFGPLEFAPAWSPDGRSIAFVTWDDSSRGHVWTVPAAGGAPKRLSRDPGDYTDPTWTADGRSVIVARGEGATARGRTMTHNVWFDITRFDAMALAAGDTGRAIALINRPSGVSVGGEARRQLPRPSVGPDGRVFWPEQRAGGNGRASGTTLRSVKLDGSDLQDHLTFPNADEILPSPNGSYVAFQEGDNVYLTPMVWGGIGSAVPRVEKRRGQLPVTQLTRDGGLFPRWRDSLTLEYSNGAAYYVHHVATGKTDTLTLKLSAPRAVPTGTIAITNARIITLNKRAVIENGTIVVKGSRIACMGTCSTAGVDRVVDAAGKTIIPGLVDMHSHHYREWRGMRPRHDFEQAIYLAYGVTTTMDVSMYSQNMFPTAELVEVGEIVGPRGFSTGDNITAGDAARANEINSPRDALAMVTKMAGWGATAIKQYAQPRRDQRQWTAEAARSVGTNLTSEGGFFFENLGFIMDGQTGWEHSFSEVPMYGDGAKFLGKAGATYSPTLVVAGPSAWSIEYWFQESDVWKDPKQRKWFPWRALVPDTRVRTLRPKTDYSYPLVAQSMADIIAEGGWGALGSHGEHHGLAPHWELWMGASALGNHGALEVASLHGARFLGADKDIGSIEVGKLADLVILNGNPLENIRATADATFVMKGGTLYDAMSLDQLWPRTVPFGPTYWVNDDMLQNNTKRSDVFDRDKRP</sequence>
<feature type="domain" description="Amidohydrolase-related" evidence="4">
    <location>
        <begin position="1029"/>
        <end position="1082"/>
    </location>
</feature>
<dbReference type="EMBL" id="CP053085">
    <property type="protein sequence ID" value="QJR35771.1"/>
    <property type="molecule type" value="Genomic_DNA"/>
</dbReference>
<reference evidence="5 6" key="1">
    <citation type="submission" date="2020-05" db="EMBL/GenBank/DDBJ databases">
        <title>Complete genome sequence of Gemmatimonas greenlandica TET16.</title>
        <authorList>
            <person name="Zeng Y."/>
        </authorList>
    </citation>
    <scope>NUCLEOTIDE SEQUENCE [LARGE SCALE GENOMIC DNA]</scope>
    <source>
        <strain evidence="5 6">TET16</strain>
    </source>
</reference>
<protein>
    <submittedName>
        <fullName evidence="5">Amidohydrolase family protein</fullName>
    </submittedName>
</protein>
<feature type="signal peptide" evidence="3">
    <location>
        <begin position="1"/>
        <end position="22"/>
    </location>
</feature>
<accession>A0A6M4IUD2</accession>
<dbReference type="Gene3D" id="3.20.20.140">
    <property type="entry name" value="Metal-dependent hydrolases"/>
    <property type="match status" value="2"/>
</dbReference>
<keyword evidence="3" id="KW-0732">Signal</keyword>
<name>A0A6M4IUD2_9BACT</name>
<keyword evidence="5" id="KW-0378">Hydrolase</keyword>
<dbReference type="Pfam" id="PF07676">
    <property type="entry name" value="PD40"/>
    <property type="match status" value="4"/>
</dbReference>
<comment type="similarity">
    <text evidence="1">Belongs to the TolB family.</text>
</comment>
<feature type="chain" id="PRO_5026944098" evidence="3">
    <location>
        <begin position="23"/>
        <end position="1127"/>
    </location>
</feature>
<proteinExistence type="inferred from homology"/>
<dbReference type="GO" id="GO:0016810">
    <property type="term" value="F:hydrolase activity, acting on carbon-nitrogen (but not peptide) bonds"/>
    <property type="evidence" value="ECO:0007669"/>
    <property type="project" value="InterPro"/>
</dbReference>